<proteinExistence type="inferred from homology"/>
<dbReference type="Gene3D" id="2.60.40.1120">
    <property type="entry name" value="Carboxypeptidase-like, regulatory domain"/>
    <property type="match status" value="1"/>
</dbReference>
<comment type="similarity">
    <text evidence="8 9">Belongs to the TonB-dependent receptor family.</text>
</comment>
<dbReference type="InterPro" id="IPR012910">
    <property type="entry name" value="Plug_dom"/>
</dbReference>
<organism evidence="13 14">
    <name type="scientific">Pedobacter panaciterrae</name>
    <dbReference type="NCBI Taxonomy" id="363849"/>
    <lineage>
        <taxon>Bacteria</taxon>
        <taxon>Pseudomonadati</taxon>
        <taxon>Bacteroidota</taxon>
        <taxon>Sphingobacteriia</taxon>
        <taxon>Sphingobacteriales</taxon>
        <taxon>Sphingobacteriaceae</taxon>
        <taxon>Pedobacter</taxon>
    </lineage>
</organism>
<evidence type="ECO:0000256" key="1">
    <source>
        <dbReference type="ARBA" id="ARBA00004571"/>
    </source>
</evidence>
<dbReference type="InterPro" id="IPR008969">
    <property type="entry name" value="CarboxyPept-like_regulatory"/>
</dbReference>
<accession>A0ABU8NJ74</accession>
<reference evidence="13 14" key="1">
    <citation type="submission" date="2024-03" db="EMBL/GenBank/DDBJ databases">
        <title>Sequence of Lycoming College Course Isolates.</title>
        <authorList>
            <person name="Plotts O."/>
            <person name="Newman J."/>
        </authorList>
    </citation>
    <scope>NUCLEOTIDE SEQUENCE [LARGE SCALE GENOMIC DNA]</scope>
    <source>
        <strain evidence="13 14">CJB-3</strain>
    </source>
</reference>
<keyword evidence="5 9" id="KW-0798">TonB box</keyword>
<dbReference type="InterPro" id="IPR023997">
    <property type="entry name" value="TonB-dep_OMP_SusC/RagA_CS"/>
</dbReference>
<feature type="domain" description="TonB-dependent receptor plug" evidence="12">
    <location>
        <begin position="220"/>
        <end position="354"/>
    </location>
</feature>
<comment type="caution">
    <text evidence="13">The sequence shown here is derived from an EMBL/GenBank/DDBJ whole genome shotgun (WGS) entry which is preliminary data.</text>
</comment>
<keyword evidence="2 8" id="KW-0813">Transport</keyword>
<evidence type="ECO:0000256" key="6">
    <source>
        <dbReference type="ARBA" id="ARBA00023136"/>
    </source>
</evidence>
<evidence type="ECO:0000313" key="14">
    <source>
        <dbReference type="Proteomes" id="UP001378956"/>
    </source>
</evidence>
<dbReference type="Gene3D" id="2.40.170.20">
    <property type="entry name" value="TonB-dependent receptor, beta-barrel domain"/>
    <property type="match status" value="1"/>
</dbReference>
<evidence type="ECO:0000259" key="11">
    <source>
        <dbReference type="Pfam" id="PF00593"/>
    </source>
</evidence>
<dbReference type="Pfam" id="PF00593">
    <property type="entry name" value="TonB_dep_Rec_b-barrel"/>
    <property type="match status" value="1"/>
</dbReference>
<evidence type="ECO:0000313" key="13">
    <source>
        <dbReference type="EMBL" id="MEJ2901726.1"/>
    </source>
</evidence>
<evidence type="ECO:0000256" key="7">
    <source>
        <dbReference type="ARBA" id="ARBA00023237"/>
    </source>
</evidence>
<dbReference type="Proteomes" id="UP001378956">
    <property type="component" value="Unassembled WGS sequence"/>
</dbReference>
<dbReference type="Gene3D" id="2.170.130.10">
    <property type="entry name" value="TonB-dependent receptor, plug domain"/>
    <property type="match status" value="1"/>
</dbReference>
<feature type="chain" id="PRO_5045058598" evidence="10">
    <location>
        <begin position="22"/>
        <end position="1217"/>
    </location>
</feature>
<evidence type="ECO:0000256" key="10">
    <source>
        <dbReference type="SAM" id="SignalP"/>
    </source>
</evidence>
<dbReference type="InterPro" id="IPR039426">
    <property type="entry name" value="TonB-dep_rcpt-like"/>
</dbReference>
<dbReference type="InterPro" id="IPR000531">
    <property type="entry name" value="Beta-barrel_TonB"/>
</dbReference>
<keyword evidence="10" id="KW-0732">Signal</keyword>
<evidence type="ECO:0000256" key="2">
    <source>
        <dbReference type="ARBA" id="ARBA00022448"/>
    </source>
</evidence>
<dbReference type="NCBIfam" id="TIGR04057">
    <property type="entry name" value="SusC_RagA_signa"/>
    <property type="match status" value="1"/>
</dbReference>
<keyword evidence="14" id="KW-1185">Reference proteome</keyword>
<dbReference type="Pfam" id="PF13715">
    <property type="entry name" value="CarbopepD_reg_2"/>
    <property type="match status" value="1"/>
</dbReference>
<evidence type="ECO:0000259" key="12">
    <source>
        <dbReference type="Pfam" id="PF07715"/>
    </source>
</evidence>
<evidence type="ECO:0000256" key="3">
    <source>
        <dbReference type="ARBA" id="ARBA00022452"/>
    </source>
</evidence>
<keyword evidence="6 8" id="KW-0472">Membrane</keyword>
<gene>
    <name evidence="13" type="ORF">WAE58_04795</name>
</gene>
<dbReference type="RefSeq" id="WP_337715592.1">
    <property type="nucleotide sequence ID" value="NZ_JBBEUB010000001.1"/>
</dbReference>
<protein>
    <submittedName>
        <fullName evidence="13">SusC/RagA family TonB-linked outer membrane protein</fullName>
    </submittedName>
</protein>
<sequence length="1217" mass="134528">MPKTITFFSRYLLLVMFSVMAMKVAAQNTKNGQIPLSEALTSIQKRFDAKFAYEQNLLAGKFTTTSSLKGKQVEEVLKNVLYPNNLIFLYVSEHTYSIVARNADFFTGLPGAPQSVPTSQPVIGQAFSLRGTVVDTQGQPVTYANVWVKGTNQATQTNDRGGFLLPAVQLGQTVSLSSIGYNTAEVIIATTQKLDLVMTANFKMLNEVNVVSNGYQQISKDRAPGSAVVIDAKKLKDYPSPNVLQRLEGLVPGLQLNVLASDRSFTYQATTGLNVTQGIASNTRTTGNNDFSIAIRGTSNLGARFSESSPLIVVDGAITEIDLSALNPNDIQTITFLKDAAAASIWGVRAANGVMVITTKRGSRKDAPNINFSTNVMFSGKPDLDYMRMMNSAQQLAYEKELVDRNILPAIAGNTYFGATQVVSQGTYLAQQLKAGTLTQAQYDASVSSLSTVDNRSQVSEYLLRAASNQQYNLSVDGGTDNSNYYYSVSYSNELPNVIGTQGKRLTATLNNTWKLFNYATLNTSLKATFFNYLNNGQGLGTLYRGSATVLMPYQAIADGNGNGLSFDRLNPIFTKSLSGVFRDWRYNYLDELANADNTQKDQNYVANINLKLPIIEGLSASVFYNMERTYSVGRNYYNQQTYFFRNLINYYTYPGATNNSLGITNGGILSLVNTDQNNYSLRGQVDLDRAFDKHRITALAGTEIRETNFGQGLQSLYGYNPQTGQTNSSMNFSNTPTYAWVGGFSPTNYTSFSAGYPSRGDRRRRFLSYYSNFAYTFNDKYTLSGSVRYDDYNNFGLDRKYRATPLWSGGLKWNATRENFLKDQKWLNSLAFRATYGVNGNLSLYTYPYTFIAVGSSDQATNQPSASIQQIANPQLRWEKTYQANFGVDFSMFSSRLSGTMDYYEKRGRDLFFEFPISAVYVGSIGNGTLIRNTASMNGKGVDIGLNGILAASKDWSVNTGLTFSYNTNKVIDNRFSEALYSSYYGYYPAGIALLKGYPTDKLLVYRNAGLDANGLTQVYGSDGNIIPSTQSTITDFGVFKNAGRMRAPYFGGLNASVRYKAFTLMSLLTYQFGSVFLKPTIQSYITSTRLINYDLSEVIAERWQRSGDEAHTVVPGLNGGAGSVYYSQLRYQNSDINVLKGDYIRLRQLGLTYQIPQALLGKYKIRSVQAGFAVNNLGLLWTANKEGFDPDFTSYPGYGNLPAAVSYNLSLNVNF</sequence>
<evidence type="ECO:0000256" key="9">
    <source>
        <dbReference type="RuleBase" id="RU003357"/>
    </source>
</evidence>
<dbReference type="InterPro" id="IPR036942">
    <property type="entry name" value="Beta-barrel_TonB_sf"/>
</dbReference>
<name>A0ABU8NJ74_9SPHI</name>
<comment type="subcellular location">
    <subcellularLocation>
        <location evidence="1 8">Cell outer membrane</location>
        <topology evidence="1 8">Multi-pass membrane protein</topology>
    </subcellularLocation>
</comment>
<keyword evidence="7 8" id="KW-0998">Cell outer membrane</keyword>
<dbReference type="Pfam" id="PF07715">
    <property type="entry name" value="Plug"/>
    <property type="match status" value="1"/>
</dbReference>
<dbReference type="PROSITE" id="PS52016">
    <property type="entry name" value="TONB_DEPENDENT_REC_3"/>
    <property type="match status" value="1"/>
</dbReference>
<dbReference type="NCBIfam" id="TIGR04056">
    <property type="entry name" value="OMP_RagA_SusC"/>
    <property type="match status" value="1"/>
</dbReference>
<dbReference type="SUPFAM" id="SSF56935">
    <property type="entry name" value="Porins"/>
    <property type="match status" value="1"/>
</dbReference>
<evidence type="ECO:0000256" key="8">
    <source>
        <dbReference type="PROSITE-ProRule" id="PRU01360"/>
    </source>
</evidence>
<dbReference type="EMBL" id="JBBEUB010000001">
    <property type="protein sequence ID" value="MEJ2901726.1"/>
    <property type="molecule type" value="Genomic_DNA"/>
</dbReference>
<feature type="signal peptide" evidence="10">
    <location>
        <begin position="1"/>
        <end position="21"/>
    </location>
</feature>
<feature type="domain" description="TonB-dependent receptor-like beta-barrel" evidence="11">
    <location>
        <begin position="575"/>
        <end position="1179"/>
    </location>
</feature>
<dbReference type="InterPro" id="IPR023996">
    <property type="entry name" value="TonB-dep_OMP_SusC/RagA"/>
</dbReference>
<evidence type="ECO:0000256" key="4">
    <source>
        <dbReference type="ARBA" id="ARBA00022692"/>
    </source>
</evidence>
<dbReference type="InterPro" id="IPR037066">
    <property type="entry name" value="Plug_dom_sf"/>
</dbReference>
<keyword evidence="4 8" id="KW-0812">Transmembrane</keyword>
<keyword evidence="3 8" id="KW-1134">Transmembrane beta strand</keyword>
<dbReference type="SUPFAM" id="SSF49464">
    <property type="entry name" value="Carboxypeptidase regulatory domain-like"/>
    <property type="match status" value="1"/>
</dbReference>
<evidence type="ECO:0000256" key="5">
    <source>
        <dbReference type="ARBA" id="ARBA00023077"/>
    </source>
</evidence>